<dbReference type="InterPro" id="IPR033227">
    <property type="entry name" value="CAPS"/>
</dbReference>
<dbReference type="Proteomes" id="UP001266305">
    <property type="component" value="Unassembled WGS sequence"/>
</dbReference>
<evidence type="ECO:0000313" key="2">
    <source>
        <dbReference type="Proteomes" id="UP001266305"/>
    </source>
</evidence>
<keyword evidence="2" id="KW-1185">Reference proteome</keyword>
<name>A0ABQ9UHL2_SAGOE</name>
<proteinExistence type="predicted"/>
<dbReference type="PANTHER" id="PTHR12166:SF7">
    <property type="entry name" value="CALCIUM-DEPENDENT SECRETION ACTIVATOR 2"/>
    <property type="match status" value="1"/>
</dbReference>
<sequence length="76" mass="8609">MFPPPTPLNKQQLQLLKERFQAFLNGETQIVADEAFCNAVRSYYENELGVDLGHVSVIELLHSLFDLVLVGLNIHN</sequence>
<evidence type="ECO:0000313" key="1">
    <source>
        <dbReference type="EMBL" id="KAK2096526.1"/>
    </source>
</evidence>
<protein>
    <submittedName>
        <fullName evidence="1">Uncharacterized protein</fullName>
    </submittedName>
</protein>
<dbReference type="EMBL" id="JASSZA010000012">
    <property type="protein sequence ID" value="KAK2096526.1"/>
    <property type="molecule type" value="Genomic_DNA"/>
</dbReference>
<comment type="caution">
    <text evidence="1">The sequence shown here is derived from an EMBL/GenBank/DDBJ whole genome shotgun (WGS) entry which is preliminary data.</text>
</comment>
<dbReference type="PANTHER" id="PTHR12166">
    <property type="entry name" value="CALCIUM-DEPENDENT SECRETION ACTIVATOR"/>
    <property type="match status" value="1"/>
</dbReference>
<organism evidence="1 2">
    <name type="scientific">Saguinus oedipus</name>
    <name type="common">Cotton-top tamarin</name>
    <name type="synonym">Oedipomidas oedipus</name>
    <dbReference type="NCBI Taxonomy" id="9490"/>
    <lineage>
        <taxon>Eukaryota</taxon>
        <taxon>Metazoa</taxon>
        <taxon>Chordata</taxon>
        <taxon>Craniata</taxon>
        <taxon>Vertebrata</taxon>
        <taxon>Euteleostomi</taxon>
        <taxon>Mammalia</taxon>
        <taxon>Eutheria</taxon>
        <taxon>Euarchontoglires</taxon>
        <taxon>Primates</taxon>
        <taxon>Haplorrhini</taxon>
        <taxon>Platyrrhini</taxon>
        <taxon>Cebidae</taxon>
        <taxon>Callitrichinae</taxon>
        <taxon>Saguinus</taxon>
    </lineage>
</organism>
<accession>A0ABQ9UHL2</accession>
<reference evidence="1 2" key="1">
    <citation type="submission" date="2023-05" db="EMBL/GenBank/DDBJ databases">
        <title>B98-5 Cell Line De Novo Hybrid Assembly: An Optical Mapping Approach.</title>
        <authorList>
            <person name="Kananen K."/>
            <person name="Auerbach J.A."/>
            <person name="Kautto E."/>
            <person name="Blachly J.S."/>
        </authorList>
    </citation>
    <scope>NUCLEOTIDE SEQUENCE [LARGE SCALE GENOMIC DNA]</scope>
    <source>
        <strain evidence="1">B95-8</strain>
        <tissue evidence="1">Cell line</tissue>
    </source>
</reference>
<gene>
    <name evidence="1" type="ORF">P7K49_025560</name>
</gene>